<accession>A0A8J2NKK3</accession>
<dbReference type="AlphaFoldDB" id="A0A8J2NKK3"/>
<feature type="non-terminal residue" evidence="1">
    <location>
        <position position="1"/>
    </location>
</feature>
<sequence>MDAVCTIKNTSDPLTGDSKVTKHEPLDNYSKVYIKLSQFWETMRALIFFPYELARFQEQAASHEVNLWEKDTNAPNEEYYMNFTKPFPVAAIKSAQAKYSVGFQTLLFSAVSSALERTLKDCQQLVTENVLADCSRPVIPHPEGLTNSFYFGHICAPLFSSSKEVRLLETERSFRAHRVSNISMGLYYVMEMAAVLPSRLPWMCYSYLFQFVHIIFTSFPYYSTGVLLNNVPVSDSFTFFASPHRSADFITLVTGTASQIRFGLSIRKNVISLPPRFVHIIGEYIEEEMEQLCTLKNGRIAPANTMTVLTADGYMDVTEFPNLFDKRVLQKRDRNGNPVFGKFCETITHFLGYPFFIKVKNFDLAKHIVAFDYYCRCRIAPVNAMTVLTVDGYMDLAEFQNLFDKRILQKRDRNGNPVFGKFCETITHFLGYPFFIKVKNFDLAKHIVDFDYHLEGIDCFDENHLKVYLSNLMNEPWVDGTSYWKVTLIHNYNDQAKTLIIMKWQHVLADGFAMRSVMDAVCSIENTLDPVIGGSNLTKHKSLDIKSMVSL</sequence>
<protein>
    <recommendedName>
        <fullName evidence="3">Diacylglycerol O-acyltransferase</fullName>
    </recommendedName>
</protein>
<reference evidence="1" key="1">
    <citation type="submission" date="2021-06" db="EMBL/GenBank/DDBJ databases">
        <authorList>
            <person name="Hodson N. C."/>
            <person name="Mongue J. A."/>
            <person name="Jaron S. K."/>
        </authorList>
    </citation>
    <scope>NUCLEOTIDE SEQUENCE</scope>
</reference>
<organism evidence="1 2">
    <name type="scientific">Allacma fusca</name>
    <dbReference type="NCBI Taxonomy" id="39272"/>
    <lineage>
        <taxon>Eukaryota</taxon>
        <taxon>Metazoa</taxon>
        <taxon>Ecdysozoa</taxon>
        <taxon>Arthropoda</taxon>
        <taxon>Hexapoda</taxon>
        <taxon>Collembola</taxon>
        <taxon>Symphypleona</taxon>
        <taxon>Sminthuridae</taxon>
        <taxon>Allacma</taxon>
    </lineage>
</organism>
<evidence type="ECO:0000313" key="2">
    <source>
        <dbReference type="Proteomes" id="UP000708208"/>
    </source>
</evidence>
<gene>
    <name evidence="1" type="ORF">AFUS01_LOCUS5929</name>
</gene>
<dbReference type="Proteomes" id="UP000708208">
    <property type="component" value="Unassembled WGS sequence"/>
</dbReference>
<proteinExistence type="predicted"/>
<evidence type="ECO:0000313" key="1">
    <source>
        <dbReference type="EMBL" id="CAG7716416.1"/>
    </source>
</evidence>
<evidence type="ECO:0008006" key="3">
    <source>
        <dbReference type="Google" id="ProtNLM"/>
    </source>
</evidence>
<keyword evidence="2" id="KW-1185">Reference proteome</keyword>
<dbReference type="OrthoDB" id="8196708at2759"/>
<dbReference type="EMBL" id="CAJVCH010038366">
    <property type="protein sequence ID" value="CAG7716416.1"/>
    <property type="molecule type" value="Genomic_DNA"/>
</dbReference>
<name>A0A8J2NKK3_9HEXA</name>
<comment type="caution">
    <text evidence="1">The sequence shown here is derived from an EMBL/GenBank/DDBJ whole genome shotgun (WGS) entry which is preliminary data.</text>
</comment>